<gene>
    <name evidence="1" type="ORF">PPACK8108_LOCUS4506</name>
</gene>
<comment type="caution">
    <text evidence="1">The sequence shown here is derived from an EMBL/GenBank/DDBJ whole genome shotgun (WGS) entry which is preliminary data.</text>
</comment>
<accession>A0AAV0AR14</accession>
<dbReference type="Proteomes" id="UP001153365">
    <property type="component" value="Unassembled WGS sequence"/>
</dbReference>
<evidence type="ECO:0000313" key="1">
    <source>
        <dbReference type="EMBL" id="CAH7669857.1"/>
    </source>
</evidence>
<dbReference type="AlphaFoldDB" id="A0AAV0AR14"/>
<sequence>MKRSTELESLDSSVIHPETIRSMYTEFLKCLSLNSRNLLSTGPQCHGPSSKFLRPVQIQPIALSSDKTPLLHLKRNVGSSWVYSSKLTTLYLDALTEMASAGITFEHKNTLLTGVG</sequence>
<name>A0AAV0AR14_PHAPC</name>
<evidence type="ECO:0000313" key="2">
    <source>
        <dbReference type="Proteomes" id="UP001153365"/>
    </source>
</evidence>
<dbReference type="Gene3D" id="3.40.50.720">
    <property type="entry name" value="NAD(P)-binding Rossmann-like Domain"/>
    <property type="match status" value="1"/>
</dbReference>
<dbReference type="EMBL" id="CALTRL010000828">
    <property type="protein sequence ID" value="CAH7669857.1"/>
    <property type="molecule type" value="Genomic_DNA"/>
</dbReference>
<proteinExistence type="predicted"/>
<keyword evidence="2" id="KW-1185">Reference proteome</keyword>
<protein>
    <submittedName>
        <fullName evidence="1">Uncharacterized protein</fullName>
    </submittedName>
</protein>
<organism evidence="1 2">
    <name type="scientific">Phakopsora pachyrhizi</name>
    <name type="common">Asian soybean rust disease fungus</name>
    <dbReference type="NCBI Taxonomy" id="170000"/>
    <lineage>
        <taxon>Eukaryota</taxon>
        <taxon>Fungi</taxon>
        <taxon>Dikarya</taxon>
        <taxon>Basidiomycota</taxon>
        <taxon>Pucciniomycotina</taxon>
        <taxon>Pucciniomycetes</taxon>
        <taxon>Pucciniales</taxon>
        <taxon>Phakopsoraceae</taxon>
        <taxon>Phakopsora</taxon>
    </lineage>
</organism>
<reference evidence="1" key="1">
    <citation type="submission" date="2022-06" db="EMBL/GenBank/DDBJ databases">
        <authorList>
            <consortium name="SYNGENTA / RWTH Aachen University"/>
        </authorList>
    </citation>
    <scope>NUCLEOTIDE SEQUENCE</scope>
</reference>